<name>A0A4R5YBE6_9MICO</name>
<evidence type="ECO:0000313" key="3">
    <source>
        <dbReference type="EMBL" id="TDL42249.1"/>
    </source>
</evidence>
<proteinExistence type="predicted"/>
<sequence>MSIDVQGTDARERARQRAVEQLDVLDQPTDERVDRVTRLAREIFGVPMVSVTLLDNDRQWRLSEQGFDGQREAPREGSFCGAAVDKGTMLVVEDAASDDDFRTSPFVTGDPHLRFYAGQPLAAPGGEQIGTLCILDIKPRVLDNAQRELLREMAQWVETEIAREHELDRAGEVQRALLPRNTPAVPGYTLAADAVASGSVMGDVYDWYIRSGLLRLTLADVMGKGMGAALIAASVRASLRTARDRPLLTAVEDLDDQMSEDLSHLHMFVTAVVADLDSATGHVALVDAGHSLAFVLRAEDAWEPIRSTGLPLGMGGDEPRVAARVTLGRGDALLICSDGLLDILDPEDPFGQVLQALREHGPEGAVSVGIALARERKAPDDVTLMIIRRDA</sequence>
<evidence type="ECO:0000259" key="2">
    <source>
        <dbReference type="SMART" id="SM00331"/>
    </source>
</evidence>
<dbReference type="InterPro" id="IPR029016">
    <property type="entry name" value="GAF-like_dom_sf"/>
</dbReference>
<protein>
    <submittedName>
        <fullName evidence="3">GAF domain-containing protein</fullName>
    </submittedName>
</protein>
<dbReference type="Gene3D" id="3.30.450.40">
    <property type="match status" value="1"/>
</dbReference>
<dbReference type="InterPro" id="IPR001932">
    <property type="entry name" value="PPM-type_phosphatase-like_dom"/>
</dbReference>
<dbReference type="AlphaFoldDB" id="A0A4R5YBE6"/>
<dbReference type="Proteomes" id="UP000295633">
    <property type="component" value="Unassembled WGS sequence"/>
</dbReference>
<dbReference type="SUPFAM" id="SSF55781">
    <property type="entry name" value="GAF domain-like"/>
    <property type="match status" value="1"/>
</dbReference>
<dbReference type="InterPro" id="IPR003018">
    <property type="entry name" value="GAF"/>
</dbReference>
<feature type="domain" description="GAF" evidence="1">
    <location>
        <begin position="28"/>
        <end position="171"/>
    </location>
</feature>
<gene>
    <name evidence="3" type="ORF">E2R54_14835</name>
</gene>
<dbReference type="Pfam" id="PF07228">
    <property type="entry name" value="SpoIIE"/>
    <property type="match status" value="1"/>
</dbReference>
<dbReference type="InterPro" id="IPR036457">
    <property type="entry name" value="PPM-type-like_dom_sf"/>
</dbReference>
<dbReference type="Gene3D" id="3.60.40.10">
    <property type="entry name" value="PPM-type phosphatase domain"/>
    <property type="match status" value="1"/>
</dbReference>
<comment type="caution">
    <text evidence="3">The sequence shown here is derived from an EMBL/GenBank/DDBJ whole genome shotgun (WGS) entry which is preliminary data.</text>
</comment>
<reference evidence="3 4" key="1">
    <citation type="submission" date="2019-03" db="EMBL/GenBank/DDBJ databases">
        <title>Genome Sequencing and Assembly of Various Microbes Isolated from Partially Reclaimed Soil and Acid Mine Drainage (AMD) Site.</title>
        <authorList>
            <person name="Steinbock B."/>
            <person name="Bechtold R."/>
            <person name="Sevigny J.L."/>
            <person name="Thomas D."/>
            <person name="Cuthill L.R."/>
            <person name="Aveiro Johannsen E.J."/>
            <person name="Thomas K."/>
            <person name="Ghosh A."/>
        </authorList>
    </citation>
    <scope>NUCLEOTIDE SEQUENCE [LARGE SCALE GENOMIC DNA]</scope>
    <source>
        <strain evidence="3 4">F-B2</strain>
    </source>
</reference>
<evidence type="ECO:0000259" key="1">
    <source>
        <dbReference type="SMART" id="SM00065"/>
    </source>
</evidence>
<dbReference type="PANTHER" id="PTHR43102:SF2">
    <property type="entry name" value="GAF DOMAIN-CONTAINING PROTEIN"/>
    <property type="match status" value="1"/>
</dbReference>
<dbReference type="SUPFAM" id="SSF81606">
    <property type="entry name" value="PP2C-like"/>
    <property type="match status" value="1"/>
</dbReference>
<evidence type="ECO:0000313" key="4">
    <source>
        <dbReference type="Proteomes" id="UP000295633"/>
    </source>
</evidence>
<dbReference type="RefSeq" id="WP_133400332.1">
    <property type="nucleotide sequence ID" value="NZ_SMZX01000003.1"/>
</dbReference>
<feature type="domain" description="PPM-type phosphatase" evidence="2">
    <location>
        <begin position="180"/>
        <end position="389"/>
    </location>
</feature>
<dbReference type="SMART" id="SM00065">
    <property type="entry name" value="GAF"/>
    <property type="match status" value="1"/>
</dbReference>
<dbReference type="PANTHER" id="PTHR43102">
    <property type="entry name" value="SLR1143 PROTEIN"/>
    <property type="match status" value="1"/>
</dbReference>
<dbReference type="Pfam" id="PF01590">
    <property type="entry name" value="GAF"/>
    <property type="match status" value="1"/>
</dbReference>
<accession>A0A4R5YBE6</accession>
<organism evidence="3 4">
    <name type="scientific">Microbacterium oleivorans</name>
    <dbReference type="NCBI Taxonomy" id="273677"/>
    <lineage>
        <taxon>Bacteria</taxon>
        <taxon>Bacillati</taxon>
        <taxon>Actinomycetota</taxon>
        <taxon>Actinomycetes</taxon>
        <taxon>Micrococcales</taxon>
        <taxon>Microbacteriaceae</taxon>
        <taxon>Microbacterium</taxon>
    </lineage>
</organism>
<dbReference type="EMBL" id="SMZX01000003">
    <property type="protein sequence ID" value="TDL42249.1"/>
    <property type="molecule type" value="Genomic_DNA"/>
</dbReference>
<dbReference type="SMART" id="SM00331">
    <property type="entry name" value="PP2C_SIG"/>
    <property type="match status" value="1"/>
</dbReference>